<dbReference type="Proteomes" id="UP001208017">
    <property type="component" value="Unassembled WGS sequence"/>
</dbReference>
<comment type="similarity">
    <text evidence="3">Belongs to the Nudix hydrolase family.</text>
</comment>
<dbReference type="GO" id="GO:0016787">
    <property type="term" value="F:hydrolase activity"/>
    <property type="evidence" value="ECO:0007669"/>
    <property type="project" value="UniProtKB-KW"/>
</dbReference>
<name>A0ABT3X474_9BACL</name>
<evidence type="ECO:0000259" key="4">
    <source>
        <dbReference type="PROSITE" id="PS51462"/>
    </source>
</evidence>
<keyword evidence="2 3" id="KW-0378">Hydrolase</keyword>
<dbReference type="RefSeq" id="WP_267152945.1">
    <property type="nucleotide sequence ID" value="NZ_JAPMLT010000012.1"/>
</dbReference>
<dbReference type="InterPro" id="IPR020476">
    <property type="entry name" value="Nudix_hydrolase"/>
</dbReference>
<dbReference type="Pfam" id="PF00293">
    <property type="entry name" value="NUDIX"/>
    <property type="match status" value="1"/>
</dbReference>
<keyword evidence="6" id="KW-1185">Reference proteome</keyword>
<dbReference type="PROSITE" id="PS00893">
    <property type="entry name" value="NUDIX_BOX"/>
    <property type="match status" value="1"/>
</dbReference>
<dbReference type="InterPro" id="IPR015797">
    <property type="entry name" value="NUDIX_hydrolase-like_dom_sf"/>
</dbReference>
<dbReference type="PANTHER" id="PTHR43046:SF14">
    <property type="entry name" value="MUTT_NUDIX FAMILY PROTEIN"/>
    <property type="match status" value="1"/>
</dbReference>
<dbReference type="InterPro" id="IPR000086">
    <property type="entry name" value="NUDIX_hydrolase_dom"/>
</dbReference>
<evidence type="ECO:0000313" key="6">
    <source>
        <dbReference type="Proteomes" id="UP001208017"/>
    </source>
</evidence>
<evidence type="ECO:0000256" key="2">
    <source>
        <dbReference type="ARBA" id="ARBA00022801"/>
    </source>
</evidence>
<evidence type="ECO:0000256" key="3">
    <source>
        <dbReference type="RuleBase" id="RU003476"/>
    </source>
</evidence>
<gene>
    <name evidence="5" type="ORF">OS242_17275</name>
</gene>
<comment type="caution">
    <text evidence="5">The sequence shown here is derived from an EMBL/GenBank/DDBJ whole genome shotgun (WGS) entry which is preliminary data.</text>
</comment>
<dbReference type="Gene3D" id="3.90.79.10">
    <property type="entry name" value="Nucleoside Triphosphate Pyrophosphohydrolase"/>
    <property type="match status" value="1"/>
</dbReference>
<dbReference type="PRINTS" id="PR00502">
    <property type="entry name" value="NUDIXFAMILY"/>
</dbReference>
<dbReference type="PANTHER" id="PTHR43046">
    <property type="entry name" value="GDP-MANNOSE MANNOSYL HYDROLASE"/>
    <property type="match status" value="1"/>
</dbReference>
<proteinExistence type="inferred from homology"/>
<dbReference type="InterPro" id="IPR020084">
    <property type="entry name" value="NUDIX_hydrolase_CS"/>
</dbReference>
<evidence type="ECO:0000256" key="1">
    <source>
        <dbReference type="ARBA" id="ARBA00001946"/>
    </source>
</evidence>
<organism evidence="5 6">
    <name type="scientific">Tumebacillus lacus</name>
    <dbReference type="NCBI Taxonomy" id="2995335"/>
    <lineage>
        <taxon>Bacteria</taxon>
        <taxon>Bacillati</taxon>
        <taxon>Bacillota</taxon>
        <taxon>Bacilli</taxon>
        <taxon>Bacillales</taxon>
        <taxon>Alicyclobacillaceae</taxon>
        <taxon>Tumebacillus</taxon>
    </lineage>
</organism>
<evidence type="ECO:0000313" key="5">
    <source>
        <dbReference type="EMBL" id="MCX7571697.1"/>
    </source>
</evidence>
<dbReference type="PROSITE" id="PS51462">
    <property type="entry name" value="NUDIX"/>
    <property type="match status" value="1"/>
</dbReference>
<accession>A0ABT3X474</accession>
<comment type="cofactor">
    <cofactor evidence="1">
        <name>Mg(2+)</name>
        <dbReference type="ChEBI" id="CHEBI:18420"/>
    </cofactor>
</comment>
<reference evidence="5 6" key="1">
    <citation type="submission" date="2022-11" db="EMBL/GenBank/DDBJ databases">
        <title>Study of microbial diversity in lake waters.</title>
        <authorList>
            <person name="Zhang J."/>
        </authorList>
    </citation>
    <scope>NUCLEOTIDE SEQUENCE [LARGE SCALE GENOMIC DNA]</scope>
    <source>
        <strain evidence="5 6">DT12</strain>
    </source>
</reference>
<dbReference type="SUPFAM" id="SSF55811">
    <property type="entry name" value="Nudix"/>
    <property type="match status" value="1"/>
</dbReference>
<protein>
    <submittedName>
        <fullName evidence="5">NUDIX hydrolase</fullName>
    </submittedName>
</protein>
<dbReference type="EMBL" id="JAPMLT010000012">
    <property type="protein sequence ID" value="MCX7571697.1"/>
    <property type="molecule type" value="Genomic_DNA"/>
</dbReference>
<feature type="domain" description="Nudix hydrolase" evidence="4">
    <location>
        <begin position="6"/>
        <end position="134"/>
    </location>
</feature>
<sequence>MAERGDIWLAVAGMVVRDGKVLVVKKSYGATKGLWTLPGGFVNADETLDMAASREVREETGIEATAEAILAVRSGVLRKGKHDTLLVFRLRYAGGTETRCEREIDTIDWLTPDEIAEHPDTTEFLAKIVREVQAKDGLQEHPIEHTRDYGYSVYKMFM</sequence>